<feature type="domain" description="DUF7924" evidence="2">
    <location>
        <begin position="269"/>
        <end position="405"/>
    </location>
</feature>
<reference evidence="3" key="1">
    <citation type="journal article" date="2020" name="Stud. Mycol.">
        <title>101 Dothideomycetes genomes: a test case for predicting lifestyles and emergence of pathogens.</title>
        <authorList>
            <person name="Haridas S."/>
            <person name="Albert R."/>
            <person name="Binder M."/>
            <person name="Bloem J."/>
            <person name="Labutti K."/>
            <person name="Salamov A."/>
            <person name="Andreopoulos B."/>
            <person name="Baker S."/>
            <person name="Barry K."/>
            <person name="Bills G."/>
            <person name="Bluhm B."/>
            <person name="Cannon C."/>
            <person name="Castanera R."/>
            <person name="Culley D."/>
            <person name="Daum C."/>
            <person name="Ezra D."/>
            <person name="Gonzalez J."/>
            <person name="Henrissat B."/>
            <person name="Kuo A."/>
            <person name="Liang C."/>
            <person name="Lipzen A."/>
            <person name="Lutzoni F."/>
            <person name="Magnuson J."/>
            <person name="Mondo S."/>
            <person name="Nolan M."/>
            <person name="Ohm R."/>
            <person name="Pangilinan J."/>
            <person name="Park H.-J."/>
            <person name="Ramirez L."/>
            <person name="Alfaro M."/>
            <person name="Sun H."/>
            <person name="Tritt A."/>
            <person name="Yoshinaga Y."/>
            <person name="Zwiers L.-H."/>
            <person name="Turgeon B."/>
            <person name="Goodwin S."/>
            <person name="Spatafora J."/>
            <person name="Crous P."/>
            <person name="Grigoriev I."/>
        </authorList>
    </citation>
    <scope>NUCLEOTIDE SEQUENCE</scope>
    <source>
        <strain evidence="3">ATCC 16933</strain>
    </source>
</reference>
<gene>
    <name evidence="3" type="ORF">BDY21DRAFT_57405</name>
</gene>
<dbReference type="AlphaFoldDB" id="A0A6A6NWU7"/>
<dbReference type="Pfam" id="PF25545">
    <property type="entry name" value="DUF7924"/>
    <property type="match status" value="1"/>
</dbReference>
<dbReference type="OrthoDB" id="5372703at2759"/>
<name>A0A6A6NWU7_9PEZI</name>
<feature type="region of interest" description="Disordered" evidence="1">
    <location>
        <begin position="112"/>
        <end position="146"/>
    </location>
</feature>
<dbReference type="Proteomes" id="UP000799766">
    <property type="component" value="Unassembled WGS sequence"/>
</dbReference>
<keyword evidence="4" id="KW-1185">Reference proteome</keyword>
<evidence type="ECO:0000256" key="1">
    <source>
        <dbReference type="SAM" id="MobiDB-lite"/>
    </source>
</evidence>
<evidence type="ECO:0000313" key="3">
    <source>
        <dbReference type="EMBL" id="KAF2456179.1"/>
    </source>
</evidence>
<sequence length="461" mass="50727">MASPPLHHHLQQNRYRCISPRCAMKRSCRYLSDLPTPPDSKRLHTDGSSPETNERLHTGEENAALRQTCSASAENSKYEFITRWREESAVVMDHSNSSPGRKFAAFAPCPSPMESPGQAAQSVLTSVTPAHSSTNQSKSSAKRPSPPLFRGMLHAVGIGIVLRGLPDTHKAEVDRILGRDGQRGHISDADRAAADIWRNRVIEILGGTFIESDLVNALMVMLLSLSPMSRLACSNCNEWRKDATTSGPGKGPRESSADFNLATRVEDTYIPTPIEGPRPDIAVGLSFKKAVRPVLGRVKASVLPTLQEKNVLVGEPTFQARDLYFPFLVAEVKTGATSGSLFEAQNQAAGDATRAANIFQSVRARAIEAGWQDNGRPFLAPPFIFALTVEDSVVELWVHYFDAQERFFFFTKLGTWDAVDENSYRQLVGMLSRILLWGESTVQPLALGQLKFALQLVDPEL</sequence>
<dbReference type="EMBL" id="MU001684">
    <property type="protein sequence ID" value="KAF2456179.1"/>
    <property type="molecule type" value="Genomic_DNA"/>
</dbReference>
<evidence type="ECO:0000313" key="4">
    <source>
        <dbReference type="Proteomes" id="UP000799766"/>
    </source>
</evidence>
<proteinExistence type="predicted"/>
<evidence type="ECO:0000259" key="2">
    <source>
        <dbReference type="Pfam" id="PF25545"/>
    </source>
</evidence>
<protein>
    <recommendedName>
        <fullName evidence="2">DUF7924 domain-containing protein</fullName>
    </recommendedName>
</protein>
<dbReference type="InterPro" id="IPR057684">
    <property type="entry name" value="DUF7924"/>
</dbReference>
<organism evidence="3 4">
    <name type="scientific">Lineolata rhizophorae</name>
    <dbReference type="NCBI Taxonomy" id="578093"/>
    <lineage>
        <taxon>Eukaryota</taxon>
        <taxon>Fungi</taxon>
        <taxon>Dikarya</taxon>
        <taxon>Ascomycota</taxon>
        <taxon>Pezizomycotina</taxon>
        <taxon>Dothideomycetes</taxon>
        <taxon>Dothideomycetes incertae sedis</taxon>
        <taxon>Lineolatales</taxon>
        <taxon>Lineolataceae</taxon>
        <taxon>Lineolata</taxon>
    </lineage>
</organism>
<accession>A0A6A6NWU7</accession>
<feature type="compositionally biased region" description="Polar residues" evidence="1">
    <location>
        <begin position="118"/>
        <end position="139"/>
    </location>
</feature>
<feature type="region of interest" description="Disordered" evidence="1">
    <location>
        <begin position="33"/>
        <end position="61"/>
    </location>
</feature>